<dbReference type="GO" id="GO:0003960">
    <property type="term" value="F:quinone reductase (NADPH) activity"/>
    <property type="evidence" value="ECO:0007669"/>
    <property type="project" value="TreeGrafter"/>
</dbReference>
<proteinExistence type="predicted"/>
<evidence type="ECO:0000313" key="5">
    <source>
        <dbReference type="Proteomes" id="UP000305778"/>
    </source>
</evidence>
<dbReference type="GO" id="GO:0070402">
    <property type="term" value="F:NADPH binding"/>
    <property type="evidence" value="ECO:0007669"/>
    <property type="project" value="TreeGrafter"/>
</dbReference>
<sequence>MSVKMIAPKFGLPEVLEPVDVEIPPPGAGEVTIDVRAAGVNMSDFLAVTGTLSNSTLLPAHPVGHEVSGVISAIGSDTAIASGQVMVGDPVLAFPVVGGYAARINVRAGDVYRKPDSLSFPAAANLLLAATTATKLLRVTEVTAGDVVLVHGASGATGVSVLQQAAMLGARVIGTCSKANFELVGSFRGEPVEYGEGLEQRVRELTPDGVQVALDCVGTDEALDVSFALVSNRRRIMTIAAYPRGFTEDMEMMTSTYVRAPERAARGRLIDLAAEGKLVVPIARTYPLAEAAAALNFLAQRHPGGGKLALIP</sequence>
<dbReference type="AlphaFoldDB" id="A0A4U0SSW4"/>
<reference evidence="4 5" key="1">
    <citation type="submission" date="2019-04" db="EMBL/GenBank/DDBJ databases">
        <title>Streptomyces oryziradicis sp. nov., a novel actinomycete isolated from rhizosphere soil of rice (Oryza sativa L.).</title>
        <authorList>
            <person name="Li C."/>
        </authorList>
    </citation>
    <scope>NUCLEOTIDE SEQUENCE [LARGE SCALE GENOMIC DNA]</scope>
    <source>
        <strain evidence="4 5">NEAU-C40</strain>
    </source>
</reference>
<comment type="caution">
    <text evidence="4">The sequence shown here is derived from an EMBL/GenBank/DDBJ whole genome shotgun (WGS) entry which is preliminary data.</text>
</comment>
<evidence type="ECO:0000256" key="1">
    <source>
        <dbReference type="ARBA" id="ARBA00022857"/>
    </source>
</evidence>
<gene>
    <name evidence="4" type="ORF">FCI23_12870</name>
</gene>
<keyword evidence="5" id="KW-1185">Reference proteome</keyword>
<dbReference type="Pfam" id="PF08240">
    <property type="entry name" value="ADH_N"/>
    <property type="match status" value="1"/>
</dbReference>
<dbReference type="PANTHER" id="PTHR48106">
    <property type="entry name" value="QUINONE OXIDOREDUCTASE PIG3-RELATED"/>
    <property type="match status" value="1"/>
</dbReference>
<keyword evidence="1" id="KW-0521">NADP</keyword>
<dbReference type="Gene3D" id="3.90.180.10">
    <property type="entry name" value="Medium-chain alcohol dehydrogenases, catalytic domain"/>
    <property type="match status" value="1"/>
</dbReference>
<dbReference type="SMART" id="SM00829">
    <property type="entry name" value="PKS_ER"/>
    <property type="match status" value="1"/>
</dbReference>
<dbReference type="GO" id="GO:0035925">
    <property type="term" value="F:mRNA 3'-UTR AU-rich region binding"/>
    <property type="evidence" value="ECO:0007669"/>
    <property type="project" value="TreeGrafter"/>
</dbReference>
<dbReference type="GO" id="GO:0005829">
    <property type="term" value="C:cytosol"/>
    <property type="evidence" value="ECO:0007669"/>
    <property type="project" value="TreeGrafter"/>
</dbReference>
<dbReference type="InterPro" id="IPR036291">
    <property type="entry name" value="NAD(P)-bd_dom_sf"/>
</dbReference>
<dbReference type="Pfam" id="PF13602">
    <property type="entry name" value="ADH_zinc_N_2"/>
    <property type="match status" value="1"/>
</dbReference>
<dbReference type="EMBL" id="SUMC01000009">
    <property type="protein sequence ID" value="TKA11237.1"/>
    <property type="molecule type" value="Genomic_DNA"/>
</dbReference>
<evidence type="ECO:0000256" key="2">
    <source>
        <dbReference type="ARBA" id="ARBA00023002"/>
    </source>
</evidence>
<dbReference type="OrthoDB" id="3727682at2"/>
<dbReference type="PANTHER" id="PTHR48106:SF13">
    <property type="entry name" value="QUINONE OXIDOREDUCTASE-RELATED"/>
    <property type="match status" value="1"/>
</dbReference>
<dbReference type="InterPro" id="IPR013154">
    <property type="entry name" value="ADH-like_N"/>
</dbReference>
<dbReference type="InterPro" id="IPR011032">
    <property type="entry name" value="GroES-like_sf"/>
</dbReference>
<protein>
    <submittedName>
        <fullName evidence="4">NADP-dependent oxidoreductase</fullName>
    </submittedName>
</protein>
<name>A0A4U0SSW4_9ACTN</name>
<dbReference type="InterPro" id="IPR020843">
    <property type="entry name" value="ER"/>
</dbReference>
<dbReference type="SUPFAM" id="SSF50129">
    <property type="entry name" value="GroES-like"/>
    <property type="match status" value="1"/>
</dbReference>
<feature type="domain" description="Enoyl reductase (ER)" evidence="3">
    <location>
        <begin position="11"/>
        <end position="310"/>
    </location>
</feature>
<dbReference type="SUPFAM" id="SSF51735">
    <property type="entry name" value="NAD(P)-binding Rossmann-fold domains"/>
    <property type="match status" value="1"/>
</dbReference>
<keyword evidence="2" id="KW-0560">Oxidoreductase</keyword>
<accession>A0A4U0SSW4</accession>
<dbReference type="Gene3D" id="3.40.50.720">
    <property type="entry name" value="NAD(P)-binding Rossmann-like Domain"/>
    <property type="match status" value="1"/>
</dbReference>
<dbReference type="RefSeq" id="WP_136723650.1">
    <property type="nucleotide sequence ID" value="NZ_SUMC01000009.1"/>
</dbReference>
<evidence type="ECO:0000313" key="4">
    <source>
        <dbReference type="EMBL" id="TKA11237.1"/>
    </source>
</evidence>
<dbReference type="Proteomes" id="UP000305778">
    <property type="component" value="Unassembled WGS sequence"/>
</dbReference>
<evidence type="ECO:0000259" key="3">
    <source>
        <dbReference type="SMART" id="SM00829"/>
    </source>
</evidence>
<organism evidence="4 5">
    <name type="scientific">Actinacidiphila oryziradicis</name>
    <dbReference type="NCBI Taxonomy" id="2571141"/>
    <lineage>
        <taxon>Bacteria</taxon>
        <taxon>Bacillati</taxon>
        <taxon>Actinomycetota</taxon>
        <taxon>Actinomycetes</taxon>
        <taxon>Kitasatosporales</taxon>
        <taxon>Streptomycetaceae</taxon>
        <taxon>Actinacidiphila</taxon>
    </lineage>
</organism>